<dbReference type="Pfam" id="PF00512">
    <property type="entry name" value="HisKA"/>
    <property type="match status" value="1"/>
</dbReference>
<evidence type="ECO:0000313" key="14">
    <source>
        <dbReference type="EMBL" id="AVR46255.1"/>
    </source>
</evidence>
<keyword evidence="4" id="KW-0597">Phosphoprotein</keyword>
<feature type="transmembrane region" description="Helical" evidence="11">
    <location>
        <begin position="163"/>
        <end position="183"/>
    </location>
</feature>
<dbReference type="Pfam" id="PF00672">
    <property type="entry name" value="HAMP"/>
    <property type="match status" value="1"/>
</dbReference>
<dbReference type="KEGG" id="grs:C7S20_13835"/>
<dbReference type="PROSITE" id="PS50109">
    <property type="entry name" value="HIS_KIN"/>
    <property type="match status" value="1"/>
</dbReference>
<dbReference type="InterPro" id="IPR003661">
    <property type="entry name" value="HisK_dim/P_dom"/>
</dbReference>
<reference evidence="15" key="1">
    <citation type="submission" date="2018-03" db="EMBL/GenBank/DDBJ databases">
        <title>Gramella fulva sp. nov., isolated from a dry surface of tidal flat.</title>
        <authorList>
            <person name="Hwang S.H."/>
            <person name="Hwang W.M."/>
            <person name="Kang K."/>
            <person name="Ahn T.-Y."/>
        </authorList>
    </citation>
    <scope>NUCLEOTIDE SEQUENCE [LARGE SCALE GENOMIC DNA]</scope>
    <source>
        <strain evidence="15">SH35</strain>
    </source>
</reference>
<comment type="catalytic activity">
    <reaction evidence="1">
        <text>ATP + protein L-histidine = ADP + protein N-phospho-L-histidine.</text>
        <dbReference type="EC" id="2.7.13.3"/>
    </reaction>
</comment>
<keyword evidence="6 11" id="KW-0812">Transmembrane</keyword>
<dbReference type="GO" id="GO:0000155">
    <property type="term" value="F:phosphorelay sensor kinase activity"/>
    <property type="evidence" value="ECO:0007669"/>
    <property type="project" value="InterPro"/>
</dbReference>
<feature type="transmembrane region" description="Helical" evidence="11">
    <location>
        <begin position="12"/>
        <end position="32"/>
    </location>
</feature>
<evidence type="ECO:0000256" key="10">
    <source>
        <dbReference type="ARBA" id="ARBA00023136"/>
    </source>
</evidence>
<dbReference type="PROSITE" id="PS50885">
    <property type="entry name" value="HAMP"/>
    <property type="match status" value="1"/>
</dbReference>
<dbReference type="InterPro" id="IPR005467">
    <property type="entry name" value="His_kinase_dom"/>
</dbReference>
<feature type="domain" description="Histidine kinase" evidence="12">
    <location>
        <begin position="245"/>
        <end position="457"/>
    </location>
</feature>
<evidence type="ECO:0000256" key="6">
    <source>
        <dbReference type="ARBA" id="ARBA00022692"/>
    </source>
</evidence>
<dbReference type="EMBL" id="CP028136">
    <property type="protein sequence ID" value="AVR46255.1"/>
    <property type="molecule type" value="Genomic_DNA"/>
</dbReference>
<dbReference type="SUPFAM" id="SSF158472">
    <property type="entry name" value="HAMP domain-like"/>
    <property type="match status" value="1"/>
</dbReference>
<dbReference type="PANTHER" id="PTHR45436:SF5">
    <property type="entry name" value="SENSOR HISTIDINE KINASE TRCS"/>
    <property type="match status" value="1"/>
</dbReference>
<proteinExistence type="predicted"/>
<dbReference type="SMART" id="SM00304">
    <property type="entry name" value="HAMP"/>
    <property type="match status" value="1"/>
</dbReference>
<dbReference type="InterPro" id="IPR036890">
    <property type="entry name" value="HATPase_C_sf"/>
</dbReference>
<dbReference type="PANTHER" id="PTHR45436">
    <property type="entry name" value="SENSOR HISTIDINE KINASE YKOH"/>
    <property type="match status" value="1"/>
</dbReference>
<dbReference type="InterPro" id="IPR003660">
    <property type="entry name" value="HAMP_dom"/>
</dbReference>
<dbReference type="OrthoDB" id="594725at2"/>
<evidence type="ECO:0000256" key="9">
    <source>
        <dbReference type="ARBA" id="ARBA00023012"/>
    </source>
</evidence>
<keyword evidence="10 11" id="KW-0472">Membrane</keyword>
<evidence type="ECO:0000259" key="13">
    <source>
        <dbReference type="PROSITE" id="PS50885"/>
    </source>
</evidence>
<dbReference type="Gene3D" id="1.10.287.130">
    <property type="match status" value="1"/>
</dbReference>
<dbReference type="InterPro" id="IPR004358">
    <property type="entry name" value="Sig_transdc_His_kin-like_C"/>
</dbReference>
<comment type="subcellular location">
    <subcellularLocation>
        <location evidence="2">Membrane</location>
    </subcellularLocation>
</comment>
<dbReference type="CDD" id="cd06225">
    <property type="entry name" value="HAMP"/>
    <property type="match status" value="1"/>
</dbReference>
<protein>
    <recommendedName>
        <fullName evidence="3">histidine kinase</fullName>
        <ecNumber evidence="3">2.7.13.3</ecNumber>
    </recommendedName>
</protein>
<dbReference type="SUPFAM" id="SSF47384">
    <property type="entry name" value="Homodimeric domain of signal transducing histidine kinase"/>
    <property type="match status" value="1"/>
</dbReference>
<dbReference type="Pfam" id="PF02518">
    <property type="entry name" value="HATPase_c"/>
    <property type="match status" value="1"/>
</dbReference>
<evidence type="ECO:0000256" key="5">
    <source>
        <dbReference type="ARBA" id="ARBA00022679"/>
    </source>
</evidence>
<evidence type="ECO:0000256" key="2">
    <source>
        <dbReference type="ARBA" id="ARBA00004370"/>
    </source>
</evidence>
<organism evidence="14 15">
    <name type="scientific">Christiangramia fulva</name>
    <dbReference type="NCBI Taxonomy" id="2126553"/>
    <lineage>
        <taxon>Bacteria</taxon>
        <taxon>Pseudomonadati</taxon>
        <taxon>Bacteroidota</taxon>
        <taxon>Flavobacteriia</taxon>
        <taxon>Flavobacteriales</taxon>
        <taxon>Flavobacteriaceae</taxon>
        <taxon>Christiangramia</taxon>
    </lineage>
</organism>
<dbReference type="EC" id="2.7.13.3" evidence="3"/>
<evidence type="ECO:0000256" key="1">
    <source>
        <dbReference type="ARBA" id="ARBA00000085"/>
    </source>
</evidence>
<dbReference type="InterPro" id="IPR050428">
    <property type="entry name" value="TCS_sensor_his_kinase"/>
</dbReference>
<dbReference type="RefSeq" id="WP_107013029.1">
    <property type="nucleotide sequence ID" value="NZ_CP028136.1"/>
</dbReference>
<keyword evidence="5" id="KW-0808">Transferase</keyword>
<evidence type="ECO:0000256" key="7">
    <source>
        <dbReference type="ARBA" id="ARBA00022777"/>
    </source>
</evidence>
<dbReference type="GO" id="GO:0005886">
    <property type="term" value="C:plasma membrane"/>
    <property type="evidence" value="ECO:0007669"/>
    <property type="project" value="TreeGrafter"/>
</dbReference>
<dbReference type="CDD" id="cd00082">
    <property type="entry name" value="HisKA"/>
    <property type="match status" value="1"/>
</dbReference>
<evidence type="ECO:0000259" key="12">
    <source>
        <dbReference type="PROSITE" id="PS50109"/>
    </source>
</evidence>
<dbReference type="SUPFAM" id="SSF55874">
    <property type="entry name" value="ATPase domain of HSP90 chaperone/DNA topoisomerase II/histidine kinase"/>
    <property type="match status" value="1"/>
</dbReference>
<dbReference type="SMART" id="SM00387">
    <property type="entry name" value="HATPase_c"/>
    <property type="match status" value="1"/>
</dbReference>
<dbReference type="Proteomes" id="UP000241507">
    <property type="component" value="Chromosome"/>
</dbReference>
<name>A0A2R3Z7Q6_9FLAO</name>
<gene>
    <name evidence="14" type="ORF">C7S20_13835</name>
</gene>
<evidence type="ECO:0000256" key="3">
    <source>
        <dbReference type="ARBA" id="ARBA00012438"/>
    </source>
</evidence>
<dbReference type="InterPro" id="IPR036097">
    <property type="entry name" value="HisK_dim/P_sf"/>
</dbReference>
<dbReference type="AlphaFoldDB" id="A0A2R3Z7Q6"/>
<evidence type="ECO:0000256" key="4">
    <source>
        <dbReference type="ARBA" id="ARBA00022553"/>
    </source>
</evidence>
<dbReference type="Gene3D" id="6.10.340.10">
    <property type="match status" value="1"/>
</dbReference>
<dbReference type="SMART" id="SM00388">
    <property type="entry name" value="HisKA"/>
    <property type="match status" value="1"/>
</dbReference>
<keyword evidence="7 14" id="KW-0418">Kinase</keyword>
<dbReference type="FunFam" id="1.10.287.130:FF:000001">
    <property type="entry name" value="Two-component sensor histidine kinase"/>
    <property type="match status" value="1"/>
</dbReference>
<keyword evidence="15" id="KW-1185">Reference proteome</keyword>
<sequence>MKLHFRNRIALHYIVATAIVIAVVFVTIFLIVKETVYANLDHDLNFEINKHSEEIVVRNDSIYFYNKKELEEREHQEVQVNPVFIQLIDTTGTIFDKSPNLKDEELKISSLQPDGSHFNSRFSDKLIRQVQLPVKRNGVIKGYVIAGMSLDASLILLDKLKNTLLILFPIILFGLFFISSYLAHRSIKPIRSIITTTNRITQENLSERVELPAQKDELYELSAAINELLSRIEKTIEREREFTSDASHELRTPLSSLRGTLEVLVRKERSREEYEEKIQYSLSVIDMMSNIIQQLLTLARMDSASDLNKQKKILLPELLDQILERYTAEIKKKNLKIDLQFQPEIDTQVPEYYSNLIMDNIINNAIKYSGRDASIKIVLKEIDGHLVCMVKDHGIGIRKEDQEKLFNNFFRSDALNHKDIPGNGLGLSIVKKSADAINAKVEVESELNNGSIFSVYF</sequence>
<keyword evidence="9" id="KW-0902">Two-component regulatory system</keyword>
<feature type="domain" description="HAMP" evidence="13">
    <location>
        <begin position="184"/>
        <end position="237"/>
    </location>
</feature>
<evidence type="ECO:0000313" key="15">
    <source>
        <dbReference type="Proteomes" id="UP000241507"/>
    </source>
</evidence>
<dbReference type="PRINTS" id="PR00344">
    <property type="entry name" value="BCTRLSENSOR"/>
</dbReference>
<evidence type="ECO:0000256" key="11">
    <source>
        <dbReference type="SAM" id="Phobius"/>
    </source>
</evidence>
<dbReference type="InterPro" id="IPR003594">
    <property type="entry name" value="HATPase_dom"/>
</dbReference>
<keyword evidence="8 11" id="KW-1133">Transmembrane helix</keyword>
<evidence type="ECO:0000256" key="8">
    <source>
        <dbReference type="ARBA" id="ARBA00022989"/>
    </source>
</evidence>
<dbReference type="Gene3D" id="3.30.565.10">
    <property type="entry name" value="Histidine kinase-like ATPase, C-terminal domain"/>
    <property type="match status" value="1"/>
</dbReference>
<accession>A0A2R3Z7Q6</accession>